<dbReference type="GO" id="GO:0006357">
    <property type="term" value="P:regulation of transcription by RNA polymerase II"/>
    <property type="evidence" value="ECO:0007669"/>
    <property type="project" value="InterPro"/>
</dbReference>
<dbReference type="AlphaFoldDB" id="A0A8H7QC97"/>
<organism evidence="6 7">
    <name type="scientific">Umbelopsis vinacea</name>
    <dbReference type="NCBI Taxonomy" id="44442"/>
    <lineage>
        <taxon>Eukaryota</taxon>
        <taxon>Fungi</taxon>
        <taxon>Fungi incertae sedis</taxon>
        <taxon>Mucoromycota</taxon>
        <taxon>Mucoromycotina</taxon>
        <taxon>Umbelopsidomycetes</taxon>
        <taxon>Umbelopsidales</taxon>
        <taxon>Umbelopsidaceae</taxon>
        <taxon>Umbelopsis</taxon>
    </lineage>
</organism>
<dbReference type="PANTHER" id="PTHR12434:SF6">
    <property type="entry name" value="MEDIATOR OF RNA POLYMERASE II TRANSCRIPTION SUBUNIT 22"/>
    <property type="match status" value="1"/>
</dbReference>
<keyword evidence="5" id="KW-0539">Nucleus</keyword>
<protein>
    <recommendedName>
        <fullName evidence="8">Mediator complex subunit 22</fullName>
    </recommendedName>
</protein>
<reference evidence="6" key="1">
    <citation type="submission" date="2020-12" db="EMBL/GenBank/DDBJ databases">
        <title>Metabolic potential, ecology and presence of endohyphal bacteria is reflected in genomic diversity of Mucoromycotina.</title>
        <authorList>
            <person name="Muszewska A."/>
            <person name="Okrasinska A."/>
            <person name="Steczkiewicz K."/>
            <person name="Drgas O."/>
            <person name="Orlowska M."/>
            <person name="Perlinska-Lenart U."/>
            <person name="Aleksandrzak-Piekarczyk T."/>
            <person name="Szatraj K."/>
            <person name="Zielenkiewicz U."/>
            <person name="Pilsyk S."/>
            <person name="Malc E."/>
            <person name="Mieczkowski P."/>
            <person name="Kruszewska J.S."/>
            <person name="Biernat P."/>
            <person name="Pawlowska J."/>
        </authorList>
    </citation>
    <scope>NUCLEOTIDE SEQUENCE</scope>
    <source>
        <strain evidence="6">WA0000051536</strain>
    </source>
</reference>
<comment type="caution">
    <text evidence="6">The sequence shown here is derived from an EMBL/GenBank/DDBJ whole genome shotgun (WGS) entry which is preliminary data.</text>
</comment>
<name>A0A8H7QC97_9FUNG</name>
<evidence type="ECO:0000256" key="4">
    <source>
        <dbReference type="ARBA" id="ARBA00023163"/>
    </source>
</evidence>
<evidence type="ECO:0000313" key="7">
    <source>
        <dbReference type="Proteomes" id="UP000612746"/>
    </source>
</evidence>
<evidence type="ECO:0000256" key="3">
    <source>
        <dbReference type="ARBA" id="ARBA00023015"/>
    </source>
</evidence>
<dbReference type="OrthoDB" id="203279at2759"/>
<keyword evidence="7" id="KW-1185">Reference proteome</keyword>
<keyword evidence="3" id="KW-0805">Transcription regulation</keyword>
<comment type="similarity">
    <text evidence="2">Belongs to the Mediator complex subunit 22 family.</text>
</comment>
<dbReference type="GO" id="GO:0016592">
    <property type="term" value="C:mediator complex"/>
    <property type="evidence" value="ECO:0007669"/>
    <property type="project" value="InterPro"/>
</dbReference>
<dbReference type="PANTHER" id="PTHR12434">
    <property type="entry name" value="MEDIATOR OF RNA POLYMERASE II TRANSCRIPTION SUBUNIT 22"/>
    <property type="match status" value="1"/>
</dbReference>
<proteinExistence type="inferred from homology"/>
<evidence type="ECO:0008006" key="8">
    <source>
        <dbReference type="Google" id="ProtNLM"/>
    </source>
</evidence>
<evidence type="ECO:0000256" key="1">
    <source>
        <dbReference type="ARBA" id="ARBA00004123"/>
    </source>
</evidence>
<evidence type="ECO:0000256" key="5">
    <source>
        <dbReference type="ARBA" id="ARBA00023242"/>
    </source>
</evidence>
<sequence>MAGLPPQHNNPAQLGGNKPILLQLEEQYTKRVDDDVLKLVDSFADIVRVTEIENKDKFKVTQEGYQIESQTAQIIRSAESLLGLITELKQILLLNDTKTLTQLSDTRTKDLREPKAAIKFEMSKMKTELDAAVFDMENVLYRNLTSP</sequence>
<evidence type="ECO:0000313" key="6">
    <source>
        <dbReference type="EMBL" id="KAG2189460.1"/>
    </source>
</evidence>
<dbReference type="Pfam" id="PF06179">
    <property type="entry name" value="Med22"/>
    <property type="match status" value="1"/>
</dbReference>
<dbReference type="GO" id="GO:0003712">
    <property type="term" value="F:transcription coregulator activity"/>
    <property type="evidence" value="ECO:0007669"/>
    <property type="project" value="InterPro"/>
</dbReference>
<evidence type="ECO:0000256" key="2">
    <source>
        <dbReference type="ARBA" id="ARBA00005942"/>
    </source>
</evidence>
<comment type="subcellular location">
    <subcellularLocation>
        <location evidence="1">Nucleus</location>
    </subcellularLocation>
</comment>
<gene>
    <name evidence="6" type="ORF">INT44_004602</name>
</gene>
<keyword evidence="4" id="KW-0804">Transcription</keyword>
<accession>A0A8H7QC97</accession>
<dbReference type="Proteomes" id="UP000612746">
    <property type="component" value="Unassembled WGS sequence"/>
</dbReference>
<dbReference type="InterPro" id="IPR009332">
    <property type="entry name" value="Med22"/>
</dbReference>
<dbReference type="EMBL" id="JAEPRA010000001">
    <property type="protein sequence ID" value="KAG2189460.1"/>
    <property type="molecule type" value="Genomic_DNA"/>
</dbReference>